<dbReference type="AlphaFoldDB" id="A0A1R3KYF1"/>
<comment type="caution">
    <text evidence="1">The sequence shown here is derived from an EMBL/GenBank/DDBJ whole genome shotgun (WGS) entry which is preliminary data.</text>
</comment>
<sequence>MDIVIAVSRLQLSYRRPLTLRPFMGLRAILVKEAQ</sequence>
<organism evidence="1 2">
    <name type="scientific">Corchorus capsularis</name>
    <name type="common">Jute</name>
    <dbReference type="NCBI Taxonomy" id="210143"/>
    <lineage>
        <taxon>Eukaryota</taxon>
        <taxon>Viridiplantae</taxon>
        <taxon>Streptophyta</taxon>
        <taxon>Embryophyta</taxon>
        <taxon>Tracheophyta</taxon>
        <taxon>Spermatophyta</taxon>
        <taxon>Magnoliopsida</taxon>
        <taxon>eudicotyledons</taxon>
        <taxon>Gunneridae</taxon>
        <taxon>Pentapetalae</taxon>
        <taxon>rosids</taxon>
        <taxon>malvids</taxon>
        <taxon>Malvales</taxon>
        <taxon>Malvaceae</taxon>
        <taxon>Grewioideae</taxon>
        <taxon>Apeibeae</taxon>
        <taxon>Corchorus</taxon>
    </lineage>
</organism>
<dbReference type="Proteomes" id="UP000188268">
    <property type="component" value="Unassembled WGS sequence"/>
</dbReference>
<keyword evidence="2" id="KW-1185">Reference proteome</keyword>
<dbReference type="Gramene" id="OMP12134">
    <property type="protein sequence ID" value="OMP12134"/>
    <property type="gene ID" value="CCACVL1_00109"/>
</dbReference>
<accession>A0A1R3KYF1</accession>
<gene>
    <name evidence="1" type="ORF">CCACVL1_00109</name>
</gene>
<name>A0A1R3KYF1_COCAP</name>
<feature type="non-terminal residue" evidence="1">
    <location>
        <position position="35"/>
    </location>
</feature>
<protein>
    <submittedName>
        <fullName evidence="1">Uncharacterized protein</fullName>
    </submittedName>
</protein>
<proteinExistence type="predicted"/>
<evidence type="ECO:0000313" key="1">
    <source>
        <dbReference type="EMBL" id="OMP12134.1"/>
    </source>
</evidence>
<dbReference type="EMBL" id="AWWV01000386">
    <property type="protein sequence ID" value="OMP12134.1"/>
    <property type="molecule type" value="Genomic_DNA"/>
</dbReference>
<reference evidence="1 2" key="1">
    <citation type="submission" date="2013-09" db="EMBL/GenBank/DDBJ databases">
        <title>Corchorus capsularis genome sequencing.</title>
        <authorList>
            <person name="Alam M."/>
            <person name="Haque M.S."/>
            <person name="Islam M.S."/>
            <person name="Emdad E.M."/>
            <person name="Islam M.M."/>
            <person name="Ahmed B."/>
            <person name="Halim A."/>
            <person name="Hossen Q.M.M."/>
            <person name="Hossain M.Z."/>
            <person name="Ahmed R."/>
            <person name="Khan M.M."/>
            <person name="Islam R."/>
            <person name="Rashid M.M."/>
            <person name="Khan S.A."/>
            <person name="Rahman M.S."/>
            <person name="Alam M."/>
        </authorList>
    </citation>
    <scope>NUCLEOTIDE SEQUENCE [LARGE SCALE GENOMIC DNA]</scope>
    <source>
        <strain evidence="2">cv. CVL-1</strain>
        <tissue evidence="1">Whole seedling</tissue>
    </source>
</reference>
<evidence type="ECO:0000313" key="2">
    <source>
        <dbReference type="Proteomes" id="UP000188268"/>
    </source>
</evidence>